<reference evidence="2" key="1">
    <citation type="submission" date="2018-01" db="EMBL/GenBank/DDBJ databases">
        <authorList>
            <person name="Clerissi C."/>
        </authorList>
    </citation>
    <scope>NUCLEOTIDE SEQUENCE</scope>
    <source>
        <strain evidence="2">Cupriavidus taiwanensis STM 3521</strain>
    </source>
</reference>
<sequence>MRGPLTNSVNPAEGFGHCPVNTAARSMLPSPRGRHGHPCGQGQMIQPPMQAASRPRRAQAANRRQPS</sequence>
<name>A0A375BV64_9BURK</name>
<dbReference type="EMBL" id="OFSP01000023">
    <property type="protein sequence ID" value="SOY53887.1"/>
    <property type="molecule type" value="Genomic_DNA"/>
</dbReference>
<organism evidence="2">
    <name type="scientific">Cupriavidus taiwanensis</name>
    <dbReference type="NCBI Taxonomy" id="164546"/>
    <lineage>
        <taxon>Bacteria</taxon>
        <taxon>Pseudomonadati</taxon>
        <taxon>Pseudomonadota</taxon>
        <taxon>Betaproteobacteria</taxon>
        <taxon>Burkholderiales</taxon>
        <taxon>Burkholderiaceae</taxon>
        <taxon>Cupriavidus</taxon>
    </lineage>
</organism>
<evidence type="ECO:0000313" key="2">
    <source>
        <dbReference type="EMBL" id="SOY53887.1"/>
    </source>
</evidence>
<evidence type="ECO:0000256" key="1">
    <source>
        <dbReference type="SAM" id="MobiDB-lite"/>
    </source>
</evidence>
<dbReference type="Proteomes" id="UP000256297">
    <property type="component" value="Chromosome CBM2589_b"/>
</dbReference>
<protein>
    <submittedName>
        <fullName evidence="2">Uncharacterized protein</fullName>
    </submittedName>
</protein>
<proteinExistence type="predicted"/>
<gene>
    <name evidence="2" type="ORF">CBM2589_B30284</name>
</gene>
<feature type="compositionally biased region" description="Low complexity" evidence="1">
    <location>
        <begin position="46"/>
        <end position="67"/>
    </location>
</feature>
<feature type="region of interest" description="Disordered" evidence="1">
    <location>
        <begin position="22"/>
        <end position="67"/>
    </location>
</feature>
<comment type="caution">
    <text evidence="2">The sequence shown here is derived from an EMBL/GenBank/DDBJ whole genome shotgun (WGS) entry which is preliminary data.</text>
</comment>
<accession>A0A375BV64</accession>
<dbReference type="AlphaFoldDB" id="A0A375BV64"/>